<dbReference type="Proteomes" id="UP001348817">
    <property type="component" value="Plasmid pFA13"/>
</dbReference>
<accession>A0AAU9CZG7</accession>
<proteinExistence type="predicted"/>
<keyword evidence="1" id="KW-0614">Plasmid</keyword>
<geneLocation type="plasmid" evidence="1 2">
    <name>pFA13</name>
</geneLocation>
<sequence>MQLSELSKIFEATGKNLGSVIGSGFGLMVSFTTDERLFMKDVLLLLGLLSTSLTILKISIDLYKSTKKTP</sequence>
<protein>
    <submittedName>
        <fullName evidence="1">Uncharacterized protein</fullName>
    </submittedName>
</protein>
<dbReference type="EMBL" id="AP025327">
    <property type="protein sequence ID" value="BDD13137.1"/>
    <property type="molecule type" value="Genomic_DNA"/>
</dbReference>
<gene>
    <name evidence="1" type="ORF">FUAX_55690</name>
</gene>
<reference evidence="1 2" key="1">
    <citation type="submission" date="2021-12" db="EMBL/GenBank/DDBJ databases">
        <title>Genome sequencing of bacteria with rrn-lacking chromosome and rrn-plasmid.</title>
        <authorList>
            <person name="Anda M."/>
            <person name="Iwasaki W."/>
        </authorList>
    </citation>
    <scope>NUCLEOTIDE SEQUENCE [LARGE SCALE GENOMIC DNA]</scope>
    <source>
        <strain evidence="1 2">DSM 100852</strain>
        <plasmid evidence="1 2">pFA13</plasmid>
    </source>
</reference>
<evidence type="ECO:0000313" key="2">
    <source>
        <dbReference type="Proteomes" id="UP001348817"/>
    </source>
</evidence>
<dbReference type="RefSeq" id="WP_338396349.1">
    <property type="nucleotide sequence ID" value="NZ_AP025327.1"/>
</dbReference>
<keyword evidence="2" id="KW-1185">Reference proteome</keyword>
<evidence type="ECO:0000313" key="1">
    <source>
        <dbReference type="EMBL" id="BDD13137.1"/>
    </source>
</evidence>
<dbReference type="KEGG" id="fax:FUAX_55690"/>
<dbReference type="AlphaFoldDB" id="A0AAU9CZG7"/>
<name>A0AAU9CZG7_9BACT</name>
<organism evidence="1 2">
    <name type="scientific">Fulvitalea axinellae</name>
    <dbReference type="NCBI Taxonomy" id="1182444"/>
    <lineage>
        <taxon>Bacteria</taxon>
        <taxon>Pseudomonadati</taxon>
        <taxon>Bacteroidota</taxon>
        <taxon>Cytophagia</taxon>
        <taxon>Cytophagales</taxon>
        <taxon>Persicobacteraceae</taxon>
        <taxon>Fulvitalea</taxon>
    </lineage>
</organism>